<comment type="caution">
    <text evidence="2">The sequence shown here is derived from an EMBL/GenBank/DDBJ whole genome shotgun (WGS) entry which is preliminary data.</text>
</comment>
<feature type="transmembrane region" description="Helical" evidence="1">
    <location>
        <begin position="195"/>
        <end position="213"/>
    </location>
</feature>
<evidence type="ECO:0000313" key="2">
    <source>
        <dbReference type="EMBL" id="OEG18834.1"/>
    </source>
</evidence>
<evidence type="ECO:0000256" key="1">
    <source>
        <dbReference type="SAM" id="Phobius"/>
    </source>
</evidence>
<feature type="transmembrane region" description="Helical" evidence="1">
    <location>
        <begin position="271"/>
        <end position="288"/>
    </location>
</feature>
<accession>A0A1E5H1T1</accession>
<feature type="transmembrane region" description="Helical" evidence="1">
    <location>
        <begin position="72"/>
        <end position="92"/>
    </location>
</feature>
<feature type="transmembrane region" description="Helical" evidence="1">
    <location>
        <begin position="143"/>
        <end position="166"/>
    </location>
</feature>
<keyword evidence="1" id="KW-1133">Transmembrane helix</keyword>
<dbReference type="Proteomes" id="UP000094764">
    <property type="component" value="Unassembled WGS sequence"/>
</dbReference>
<reference evidence="3" key="1">
    <citation type="submission" date="2016-09" db="EMBL/GenBank/DDBJ databases">
        <authorList>
            <person name="Gulvik C.A."/>
        </authorList>
    </citation>
    <scope>NUCLEOTIDE SEQUENCE [LARGE SCALE GENOMIC DNA]</scope>
    <source>
        <strain evidence="3">LMG 26306</strain>
    </source>
</reference>
<proteinExistence type="predicted"/>
<gene>
    <name evidence="2" type="ORF">BCR23_12895</name>
</gene>
<feature type="transmembrane region" description="Helical" evidence="1">
    <location>
        <begin position="35"/>
        <end position="60"/>
    </location>
</feature>
<feature type="transmembrane region" description="Helical" evidence="1">
    <location>
        <begin position="219"/>
        <end position="242"/>
    </location>
</feature>
<keyword evidence="1" id="KW-0472">Membrane</keyword>
<organism evidence="2 3">
    <name type="scientific">Enterococcus quebecensis</name>
    <dbReference type="NCBI Taxonomy" id="903983"/>
    <lineage>
        <taxon>Bacteria</taxon>
        <taxon>Bacillati</taxon>
        <taxon>Bacillota</taxon>
        <taxon>Bacilli</taxon>
        <taxon>Lactobacillales</taxon>
        <taxon>Enterococcaceae</taxon>
        <taxon>Enterococcus</taxon>
    </lineage>
</organism>
<evidence type="ECO:0000313" key="3">
    <source>
        <dbReference type="Proteomes" id="UP000094764"/>
    </source>
</evidence>
<protein>
    <submittedName>
        <fullName evidence="2">Uncharacterized protein</fullName>
    </submittedName>
</protein>
<dbReference type="EMBL" id="MIKB01000002">
    <property type="protein sequence ID" value="OEG18834.1"/>
    <property type="molecule type" value="Genomic_DNA"/>
</dbReference>
<keyword evidence="1" id="KW-0812">Transmembrane</keyword>
<keyword evidence="3" id="KW-1185">Reference proteome</keyword>
<name>A0A1E5H1T1_9ENTE</name>
<feature type="transmembrane region" description="Helical" evidence="1">
    <location>
        <begin position="104"/>
        <end position="128"/>
    </location>
</feature>
<dbReference type="STRING" id="903983.BCR23_12895"/>
<feature type="transmembrane region" description="Helical" evidence="1">
    <location>
        <begin position="300"/>
        <end position="322"/>
    </location>
</feature>
<sequence>MGLEVNSMEKNIKSESIDEKNKAYFKSFIATRGGIGLLQISLAGLVIALLCLPITWNVAVLGYGINPLESKVNIFIICIAIFMLLTFLSVNLKSIKRVLLQHQGFLGILGVVQSILLTSILMFMFYMITQWDNPNEIWYGSNFSVIIIILFSLGYIGCLIYNFYWLKKQLEVGFSKERTTANYFAQSKVYESKSLWIIFGSSMIGAFLTGNLAKIFGVLFGLFLGAVFSRLTIEVGYSAYLLNKNKDYWITYIDEPKRSWKKIIKLRSKKISTYVVLIVLLIFAIAEIEDMYVVPEIWNIIFSYVTLVLFILLILILVWWIVKKIKNKNVGRKR</sequence>
<dbReference type="AlphaFoldDB" id="A0A1E5H1T1"/>